<evidence type="ECO:0000256" key="1">
    <source>
        <dbReference type="SAM" id="Phobius"/>
    </source>
</evidence>
<dbReference type="Proteomes" id="UP001197684">
    <property type="component" value="Unassembled WGS sequence"/>
</dbReference>
<dbReference type="Proteomes" id="UP000286581">
    <property type="component" value="Unassembled WGS sequence"/>
</dbReference>
<feature type="transmembrane region" description="Helical" evidence="1">
    <location>
        <begin position="81"/>
        <end position="105"/>
    </location>
</feature>
<evidence type="ECO:0000313" key="3">
    <source>
        <dbReference type="EMBL" id="MCB6936993.1"/>
    </source>
</evidence>
<dbReference type="AlphaFoldDB" id="A0A173S7K1"/>
<dbReference type="RefSeq" id="WP_022292944.1">
    <property type="nucleotide sequence ID" value="NZ_CYXM01000003.1"/>
</dbReference>
<sequence length="220" mass="24733">MLKDIKLGFKLLRYGYKLKLNVIMFVFFAVIGIASDIMSKGTSIIGGVYFMMCGMFTFQLIMSMDVSELIQSTSLKKKLQIYIPVMSSTVINLVVFTFLVIERVILIQNSVADKKQLIFTLFTLDVELLTVYLYTSICYKYYVLGFIVFMVLFMGVFTVFSGAAFVPVSNAVFKLGLPVVALLGYIAILAGGAFEILIGELLYKKPLSEFAFRGFFRDAK</sequence>
<evidence type="ECO:0000313" key="4">
    <source>
        <dbReference type="EMBL" id="RGW40656.1"/>
    </source>
</evidence>
<feature type="transmembrane region" description="Helical" evidence="1">
    <location>
        <begin position="44"/>
        <end position="61"/>
    </location>
</feature>
<name>A0A173S7K1_9FIRM</name>
<evidence type="ECO:0000313" key="6">
    <source>
        <dbReference type="Proteomes" id="UP000286581"/>
    </source>
</evidence>
<reference evidence="3" key="3">
    <citation type="submission" date="2021-10" db="EMBL/GenBank/DDBJ databases">
        <title>Collection of gut derived symbiotic bacterial strains cultured from healthy donors.</title>
        <authorList>
            <person name="Lin H."/>
            <person name="Littmann E."/>
            <person name="Kohout C."/>
            <person name="Pamer E.G."/>
        </authorList>
    </citation>
    <scope>NUCLEOTIDE SEQUENCE</scope>
    <source>
        <strain evidence="3">DFI.9.42</strain>
    </source>
</reference>
<dbReference type="EMBL" id="CYXM01000003">
    <property type="protein sequence ID" value="CUM86302.1"/>
    <property type="molecule type" value="Genomic_DNA"/>
</dbReference>
<feature type="transmembrane region" description="Helical" evidence="1">
    <location>
        <begin position="177"/>
        <end position="203"/>
    </location>
</feature>
<keyword evidence="1" id="KW-1133">Transmembrane helix</keyword>
<feature type="transmembrane region" description="Helical" evidence="1">
    <location>
        <begin position="141"/>
        <end position="165"/>
    </location>
</feature>
<organism evidence="2 5">
    <name type="scientific">Agathobacter rectalis</name>
    <dbReference type="NCBI Taxonomy" id="39491"/>
    <lineage>
        <taxon>Bacteria</taxon>
        <taxon>Bacillati</taxon>
        <taxon>Bacillota</taxon>
        <taxon>Clostridia</taxon>
        <taxon>Lachnospirales</taxon>
        <taxon>Lachnospiraceae</taxon>
        <taxon>Agathobacter</taxon>
    </lineage>
</organism>
<reference evidence="2 5" key="1">
    <citation type="submission" date="2015-09" db="EMBL/GenBank/DDBJ databases">
        <authorList>
            <consortium name="Pathogen Informatics"/>
        </authorList>
    </citation>
    <scope>NUCLEOTIDE SEQUENCE [LARGE SCALE GENOMIC DNA]</scope>
    <source>
        <strain evidence="2 5">2789STDY5834968</strain>
    </source>
</reference>
<reference evidence="4 6" key="2">
    <citation type="submission" date="2018-08" db="EMBL/GenBank/DDBJ databases">
        <title>A genome reference for cultivated species of the human gut microbiota.</title>
        <authorList>
            <person name="Zou Y."/>
            <person name="Xue W."/>
            <person name="Luo G."/>
        </authorList>
    </citation>
    <scope>NUCLEOTIDE SEQUENCE [LARGE SCALE GENOMIC DNA]</scope>
    <source>
        <strain evidence="4 6">AF12-8</strain>
    </source>
</reference>
<evidence type="ECO:0008006" key="7">
    <source>
        <dbReference type="Google" id="ProtNLM"/>
    </source>
</evidence>
<protein>
    <recommendedName>
        <fullName evidence="7">ABC-2 transporter permease</fullName>
    </recommendedName>
</protein>
<proteinExistence type="predicted"/>
<dbReference type="EMBL" id="JAJCJK010000001">
    <property type="protein sequence ID" value="MCB6936993.1"/>
    <property type="molecule type" value="Genomic_DNA"/>
</dbReference>
<accession>A0A173S7K1</accession>
<dbReference type="Proteomes" id="UP000095673">
    <property type="component" value="Unassembled WGS sequence"/>
</dbReference>
<dbReference type="EMBL" id="QSAE01000009">
    <property type="protein sequence ID" value="RGW40656.1"/>
    <property type="molecule type" value="Genomic_DNA"/>
</dbReference>
<gene>
    <name evidence="4" type="ORF">DWV78_04670</name>
    <name evidence="2" type="ORF">ERS852580_00892</name>
    <name evidence="3" type="ORF">LIZ56_00995</name>
</gene>
<keyword evidence="1" id="KW-0472">Membrane</keyword>
<feature type="transmembrane region" description="Helical" evidence="1">
    <location>
        <begin position="20"/>
        <end position="38"/>
    </location>
</feature>
<dbReference type="OrthoDB" id="2061820at2"/>
<evidence type="ECO:0000313" key="5">
    <source>
        <dbReference type="Proteomes" id="UP000095673"/>
    </source>
</evidence>
<evidence type="ECO:0000313" key="2">
    <source>
        <dbReference type="EMBL" id="CUM86302.1"/>
    </source>
</evidence>
<feature type="transmembrane region" description="Helical" evidence="1">
    <location>
        <begin position="117"/>
        <end position="134"/>
    </location>
</feature>
<keyword evidence="1" id="KW-0812">Transmembrane</keyword>